<protein>
    <submittedName>
        <fullName evidence="1">Uncharacterized protein</fullName>
    </submittedName>
</protein>
<accession>A0A090G5Q9</accession>
<name>A0A090G5Q9_MESPL</name>
<evidence type="ECO:0000313" key="1">
    <source>
        <dbReference type="EMBL" id="CDX52939.1"/>
    </source>
</evidence>
<organism evidence="1 2">
    <name type="scientific">Mesorhizobium plurifarium</name>
    <dbReference type="NCBI Taxonomy" id="69974"/>
    <lineage>
        <taxon>Bacteria</taxon>
        <taxon>Pseudomonadati</taxon>
        <taxon>Pseudomonadota</taxon>
        <taxon>Alphaproteobacteria</taxon>
        <taxon>Hyphomicrobiales</taxon>
        <taxon>Phyllobacteriaceae</taxon>
        <taxon>Mesorhizobium</taxon>
    </lineage>
</organism>
<gene>
    <name evidence="1" type="ORF">MPL3365_170172</name>
</gene>
<proteinExistence type="predicted"/>
<reference evidence="1 2" key="1">
    <citation type="submission" date="2014-08" db="EMBL/GenBank/DDBJ databases">
        <authorList>
            <person name="Moulin Lionel"/>
        </authorList>
    </citation>
    <scope>NUCLEOTIDE SEQUENCE [LARGE SCALE GENOMIC DNA]</scope>
</reference>
<dbReference type="EMBL" id="CCNE01000009">
    <property type="protein sequence ID" value="CDX52939.1"/>
    <property type="molecule type" value="Genomic_DNA"/>
</dbReference>
<evidence type="ECO:0000313" key="2">
    <source>
        <dbReference type="Proteomes" id="UP000046122"/>
    </source>
</evidence>
<dbReference type="AlphaFoldDB" id="A0A090G5Q9"/>
<sequence length="137" mass="15331">MLVMYITADGNEVWLRSSTRMTYISVSGVIETSNSYDVVRSTLRGSYTLLSNISSDDAFLVEELTDEGALVFCLRPDKHCALLLLGKFGCRREGQKPFAVLENLVEVIENRANEIGRRVGAPVRFEIVQPELAMRAE</sequence>
<dbReference type="Proteomes" id="UP000046122">
    <property type="component" value="Unassembled WGS sequence"/>
</dbReference>